<dbReference type="EMBL" id="FQ790265">
    <property type="protein sequence ID" value="CCD43793.1"/>
    <property type="molecule type" value="Genomic_DNA"/>
</dbReference>
<accession>G2XT79</accession>
<gene>
    <name evidence="1" type="ORF">BofuT4_uP010410.1</name>
</gene>
<evidence type="ECO:0000313" key="2">
    <source>
        <dbReference type="Proteomes" id="UP000008177"/>
    </source>
</evidence>
<dbReference type="Proteomes" id="UP000008177">
    <property type="component" value="Unplaced contigs"/>
</dbReference>
<proteinExistence type="predicted"/>
<sequence length="87" mass="10298">MMGATENYDISSSFVFVSTYFVFDPTPKRNDRIFSIFNVLIEDSSIKFVHGTWSYSPSHHQIANFLKFLKFTQKWFQDFIEASHNLF</sequence>
<name>G2XT79_BOTF4</name>
<protein>
    <submittedName>
        <fullName evidence="1">Uncharacterized protein</fullName>
    </submittedName>
</protein>
<dbReference type="HOGENOM" id="CLU_2483085_0_0_1"/>
<reference evidence="2" key="1">
    <citation type="journal article" date="2011" name="PLoS Genet.">
        <title>Genomic analysis of the necrotrophic fungal pathogens Sclerotinia sclerotiorum and Botrytis cinerea.</title>
        <authorList>
            <person name="Amselem J."/>
            <person name="Cuomo C.A."/>
            <person name="van Kan J.A."/>
            <person name="Viaud M."/>
            <person name="Benito E.P."/>
            <person name="Couloux A."/>
            <person name="Coutinho P.M."/>
            <person name="de Vries R.P."/>
            <person name="Dyer P.S."/>
            <person name="Fillinger S."/>
            <person name="Fournier E."/>
            <person name="Gout L."/>
            <person name="Hahn M."/>
            <person name="Kohn L."/>
            <person name="Lapalu N."/>
            <person name="Plummer K.M."/>
            <person name="Pradier J.M."/>
            <person name="Quevillon E."/>
            <person name="Sharon A."/>
            <person name="Simon A."/>
            <person name="ten Have A."/>
            <person name="Tudzynski B."/>
            <person name="Tudzynski P."/>
            <person name="Wincker P."/>
            <person name="Andrew M."/>
            <person name="Anthouard V."/>
            <person name="Beever R.E."/>
            <person name="Beffa R."/>
            <person name="Benoit I."/>
            <person name="Bouzid O."/>
            <person name="Brault B."/>
            <person name="Chen Z."/>
            <person name="Choquer M."/>
            <person name="Collemare J."/>
            <person name="Cotton P."/>
            <person name="Danchin E.G."/>
            <person name="Da Silva C."/>
            <person name="Gautier A."/>
            <person name="Giraud C."/>
            <person name="Giraud T."/>
            <person name="Gonzalez C."/>
            <person name="Grossetete S."/>
            <person name="Guldener U."/>
            <person name="Henrissat B."/>
            <person name="Howlett B.J."/>
            <person name="Kodira C."/>
            <person name="Kretschmer M."/>
            <person name="Lappartient A."/>
            <person name="Leroch M."/>
            <person name="Levis C."/>
            <person name="Mauceli E."/>
            <person name="Neuveglise C."/>
            <person name="Oeser B."/>
            <person name="Pearson M."/>
            <person name="Poulain J."/>
            <person name="Poussereau N."/>
            <person name="Quesneville H."/>
            <person name="Rascle C."/>
            <person name="Schumacher J."/>
            <person name="Segurens B."/>
            <person name="Sexton A."/>
            <person name="Silva E."/>
            <person name="Sirven C."/>
            <person name="Soanes D.M."/>
            <person name="Talbot N.J."/>
            <person name="Templeton M."/>
            <person name="Yandava C."/>
            <person name="Yarden O."/>
            <person name="Zeng Q."/>
            <person name="Rollins J.A."/>
            <person name="Lebrun M.H."/>
            <person name="Dickman M."/>
        </authorList>
    </citation>
    <scope>NUCLEOTIDE SEQUENCE [LARGE SCALE GENOMIC DNA]</scope>
    <source>
        <strain evidence="2">T4</strain>
    </source>
</reference>
<dbReference type="AlphaFoldDB" id="G2XT79"/>
<organism evidence="1 2">
    <name type="scientific">Botryotinia fuckeliana (strain T4)</name>
    <name type="common">Noble rot fungus</name>
    <name type="synonym">Botrytis cinerea</name>
    <dbReference type="NCBI Taxonomy" id="999810"/>
    <lineage>
        <taxon>Eukaryota</taxon>
        <taxon>Fungi</taxon>
        <taxon>Dikarya</taxon>
        <taxon>Ascomycota</taxon>
        <taxon>Pezizomycotina</taxon>
        <taxon>Leotiomycetes</taxon>
        <taxon>Helotiales</taxon>
        <taxon>Sclerotiniaceae</taxon>
        <taxon>Botrytis</taxon>
    </lineage>
</organism>
<evidence type="ECO:0000313" key="1">
    <source>
        <dbReference type="EMBL" id="CCD43793.1"/>
    </source>
</evidence>
<dbReference type="InParanoid" id="G2XT79"/>